<reference evidence="2" key="1">
    <citation type="submission" date="2021-02" db="EMBL/GenBank/DDBJ databases">
        <authorList>
            <person name="Nowell W R."/>
        </authorList>
    </citation>
    <scope>NUCLEOTIDE SEQUENCE</scope>
    <source>
        <strain evidence="2">Ploen Becks lab</strain>
    </source>
</reference>
<name>A0A814QGN5_9BILA</name>
<dbReference type="PANTHER" id="PTHR19229">
    <property type="entry name" value="ATP-BINDING CASSETTE TRANSPORTER SUBFAMILY A ABCA"/>
    <property type="match status" value="1"/>
</dbReference>
<organism evidence="2 3">
    <name type="scientific">Brachionus calyciflorus</name>
    <dbReference type="NCBI Taxonomy" id="104777"/>
    <lineage>
        <taxon>Eukaryota</taxon>
        <taxon>Metazoa</taxon>
        <taxon>Spiralia</taxon>
        <taxon>Gnathifera</taxon>
        <taxon>Rotifera</taxon>
        <taxon>Eurotatoria</taxon>
        <taxon>Monogononta</taxon>
        <taxon>Pseudotrocha</taxon>
        <taxon>Ploima</taxon>
        <taxon>Brachionidae</taxon>
        <taxon>Brachionus</taxon>
    </lineage>
</organism>
<dbReference type="OrthoDB" id="10255969at2759"/>
<feature type="non-terminal residue" evidence="2">
    <location>
        <position position="1"/>
    </location>
</feature>
<proteinExistence type="predicted"/>
<dbReference type="InterPro" id="IPR026082">
    <property type="entry name" value="ABCA"/>
</dbReference>
<evidence type="ECO:0000313" key="3">
    <source>
        <dbReference type="Proteomes" id="UP000663879"/>
    </source>
</evidence>
<protein>
    <recommendedName>
        <fullName evidence="1">ABCA1-4-like C-terminal R2 regulatory domain-containing protein</fullName>
    </recommendedName>
</protein>
<keyword evidence="3" id="KW-1185">Reference proteome</keyword>
<dbReference type="GO" id="GO:0005319">
    <property type="term" value="F:lipid transporter activity"/>
    <property type="evidence" value="ECO:0007669"/>
    <property type="project" value="TreeGrafter"/>
</dbReference>
<feature type="domain" description="ABCA1-4-like C-terminal R2 regulatory" evidence="1">
    <location>
        <begin position="28"/>
        <end position="101"/>
    </location>
</feature>
<sequence length="135" mass="15861">ALCTRLVIMVNGQFKCLGSPQHLKSKFGSGYKVSIRLNDDNHKKRLYTFMKNNFPTSKIQETHRNLFEYILPFNDTKLSTLFGRIESNRENLNIKDYSVNQTTLDQVFINFAKLQNEEPVYETRASKMTKKYKQI</sequence>
<evidence type="ECO:0000259" key="1">
    <source>
        <dbReference type="Pfam" id="PF23321"/>
    </source>
</evidence>
<evidence type="ECO:0000313" key="2">
    <source>
        <dbReference type="EMBL" id="CAF1119401.1"/>
    </source>
</evidence>
<dbReference type="AlphaFoldDB" id="A0A814QGN5"/>
<dbReference type="InterPro" id="IPR056264">
    <property type="entry name" value="R2_ABCA1-4-like"/>
</dbReference>
<dbReference type="Pfam" id="PF23321">
    <property type="entry name" value="R1_ABCA1"/>
    <property type="match status" value="1"/>
</dbReference>
<dbReference type="GO" id="GO:0140359">
    <property type="term" value="F:ABC-type transporter activity"/>
    <property type="evidence" value="ECO:0007669"/>
    <property type="project" value="InterPro"/>
</dbReference>
<comment type="caution">
    <text evidence="2">The sequence shown here is derived from an EMBL/GenBank/DDBJ whole genome shotgun (WGS) entry which is preliminary data.</text>
</comment>
<dbReference type="Proteomes" id="UP000663879">
    <property type="component" value="Unassembled WGS sequence"/>
</dbReference>
<gene>
    <name evidence="2" type="ORF">OXX778_LOCUS21979</name>
</gene>
<dbReference type="GO" id="GO:0016020">
    <property type="term" value="C:membrane"/>
    <property type="evidence" value="ECO:0007669"/>
    <property type="project" value="InterPro"/>
</dbReference>
<dbReference type="PANTHER" id="PTHR19229:SF185">
    <property type="entry name" value="ABC TRANSPORTER DOMAIN-CONTAINING PROTEIN"/>
    <property type="match status" value="1"/>
</dbReference>
<accession>A0A814QGN5</accession>
<dbReference type="EMBL" id="CAJNOC010008697">
    <property type="protein sequence ID" value="CAF1119401.1"/>
    <property type="molecule type" value="Genomic_DNA"/>
</dbReference>